<evidence type="ECO:0000256" key="2">
    <source>
        <dbReference type="ARBA" id="ARBA00022475"/>
    </source>
</evidence>
<keyword evidence="5 6" id="KW-0472">Membrane</keyword>
<keyword evidence="3 6" id="KW-0812">Transmembrane</keyword>
<comment type="caution">
    <text evidence="7">The sequence shown here is derived from an EMBL/GenBank/DDBJ whole genome shotgun (WGS) entry which is preliminary data.</text>
</comment>
<evidence type="ECO:0000256" key="4">
    <source>
        <dbReference type="ARBA" id="ARBA00022989"/>
    </source>
</evidence>
<evidence type="ECO:0000256" key="5">
    <source>
        <dbReference type="ARBA" id="ARBA00023136"/>
    </source>
</evidence>
<evidence type="ECO:0000256" key="1">
    <source>
        <dbReference type="ARBA" id="ARBA00004651"/>
    </source>
</evidence>
<protein>
    <submittedName>
        <fullName evidence="7">ATP synthase protein I</fullName>
    </submittedName>
</protein>
<proteinExistence type="predicted"/>
<evidence type="ECO:0000313" key="7">
    <source>
        <dbReference type="EMBL" id="KTD79694.1"/>
    </source>
</evidence>
<feature type="transmembrane region" description="Helical" evidence="6">
    <location>
        <begin position="69"/>
        <end position="86"/>
    </location>
</feature>
<dbReference type="STRING" id="45076.Lwor_1208"/>
<dbReference type="GO" id="GO:0005886">
    <property type="term" value="C:plasma membrane"/>
    <property type="evidence" value="ECO:0007669"/>
    <property type="project" value="UniProtKB-SubCell"/>
</dbReference>
<evidence type="ECO:0000256" key="6">
    <source>
        <dbReference type="SAM" id="Phobius"/>
    </source>
</evidence>
<reference evidence="7 8" key="1">
    <citation type="submission" date="2015-11" db="EMBL/GenBank/DDBJ databases">
        <title>Genomic analysis of 38 Legionella species identifies large and diverse effector repertoires.</title>
        <authorList>
            <person name="Burstein D."/>
            <person name="Amaro F."/>
            <person name="Zusman T."/>
            <person name="Lifshitz Z."/>
            <person name="Cohen O."/>
            <person name="Gilbert J.A."/>
            <person name="Pupko T."/>
            <person name="Shuman H.A."/>
            <person name="Segal G."/>
        </authorList>
    </citation>
    <scope>NUCLEOTIDE SEQUENCE [LARGE SCALE GENOMIC DNA]</scope>
    <source>
        <strain evidence="7 8">ATCC 49508</strain>
    </source>
</reference>
<feature type="transmembrane region" description="Helical" evidence="6">
    <location>
        <begin position="29"/>
        <end position="49"/>
    </location>
</feature>
<evidence type="ECO:0000313" key="8">
    <source>
        <dbReference type="Proteomes" id="UP000054662"/>
    </source>
</evidence>
<organism evidence="7 8">
    <name type="scientific">Legionella worsleiensis</name>
    <dbReference type="NCBI Taxonomy" id="45076"/>
    <lineage>
        <taxon>Bacteria</taxon>
        <taxon>Pseudomonadati</taxon>
        <taxon>Pseudomonadota</taxon>
        <taxon>Gammaproteobacteria</taxon>
        <taxon>Legionellales</taxon>
        <taxon>Legionellaceae</taxon>
        <taxon>Legionella</taxon>
    </lineage>
</organism>
<dbReference type="EMBL" id="LNZC01000012">
    <property type="protein sequence ID" value="KTD79694.1"/>
    <property type="molecule type" value="Genomic_DNA"/>
</dbReference>
<dbReference type="Pfam" id="PF03899">
    <property type="entry name" value="ATP-synt_I"/>
    <property type="match status" value="1"/>
</dbReference>
<feature type="transmembrane region" description="Helical" evidence="6">
    <location>
        <begin position="92"/>
        <end position="112"/>
    </location>
</feature>
<dbReference type="PATRIC" id="fig|45076.6.peg.1319"/>
<comment type="subcellular location">
    <subcellularLocation>
        <location evidence="1">Cell membrane</location>
        <topology evidence="1">Multi-pass membrane protein</topology>
    </subcellularLocation>
</comment>
<dbReference type="Proteomes" id="UP000054662">
    <property type="component" value="Unassembled WGS sequence"/>
</dbReference>
<keyword evidence="4 6" id="KW-1133">Transmembrane helix</keyword>
<dbReference type="InterPro" id="IPR005598">
    <property type="entry name" value="ATP_synth_I"/>
</dbReference>
<keyword evidence="8" id="KW-1185">Reference proteome</keyword>
<keyword evidence="2" id="KW-1003">Cell membrane</keyword>
<gene>
    <name evidence="7" type="primary">atpI</name>
    <name evidence="7" type="ORF">Lwor_1208</name>
</gene>
<sequence>MRLWLTQLGLTLVIAGVCAVAFTMKAAGSALLGGLVCIIPNAYFASKIFKYEGARAAKQIVNSFYKGEAVKIILSMFLFTAVFVFFKVSPLAFFISYILVLMTHWFAPWIIVNKQNRPESD</sequence>
<dbReference type="AlphaFoldDB" id="A0A0W1AEH7"/>
<name>A0A0W1AEH7_9GAMM</name>
<accession>A0A0W1AEH7</accession>
<evidence type="ECO:0000256" key="3">
    <source>
        <dbReference type="ARBA" id="ARBA00022692"/>
    </source>
</evidence>